<feature type="domain" description="Beta-lactamase-related" evidence="4">
    <location>
        <begin position="37"/>
        <end position="363"/>
    </location>
</feature>
<protein>
    <submittedName>
        <fullName evidence="5">CubicO group peptidase, beta-lactamase class C family</fullName>
    </submittedName>
</protein>
<keyword evidence="2" id="KW-0472">Membrane</keyword>
<dbReference type="EMBL" id="FMVM01000002">
    <property type="protein sequence ID" value="SCY00833.1"/>
    <property type="molecule type" value="Genomic_DNA"/>
</dbReference>
<evidence type="ECO:0000313" key="6">
    <source>
        <dbReference type="Proteomes" id="UP000198538"/>
    </source>
</evidence>
<name>A0A1G5CEI7_9BACL</name>
<dbReference type="Proteomes" id="UP000198538">
    <property type="component" value="Unassembled WGS sequence"/>
</dbReference>
<feature type="chain" id="PRO_5038817459" evidence="3">
    <location>
        <begin position="24"/>
        <end position="683"/>
    </location>
</feature>
<comment type="subcellular location">
    <subcellularLocation>
        <location evidence="1">Membrane</location>
    </subcellularLocation>
</comment>
<dbReference type="SUPFAM" id="SSF56601">
    <property type="entry name" value="beta-lactamase/transpeptidase-like"/>
    <property type="match status" value="1"/>
</dbReference>
<evidence type="ECO:0000256" key="1">
    <source>
        <dbReference type="ARBA" id="ARBA00004370"/>
    </source>
</evidence>
<gene>
    <name evidence="5" type="ORF">SAMN05720606_10257</name>
</gene>
<accession>A0A1G5CEI7</accession>
<dbReference type="AlphaFoldDB" id="A0A1G5CEI7"/>
<proteinExistence type="predicted"/>
<reference evidence="6" key="1">
    <citation type="submission" date="2016-10" db="EMBL/GenBank/DDBJ databases">
        <authorList>
            <person name="Varghese N."/>
            <person name="Submissions S."/>
        </authorList>
    </citation>
    <scope>NUCLEOTIDE SEQUENCE [LARGE SCALE GENOMIC DNA]</scope>
    <source>
        <strain evidence="6">BL9</strain>
    </source>
</reference>
<evidence type="ECO:0000313" key="5">
    <source>
        <dbReference type="EMBL" id="SCY00833.1"/>
    </source>
</evidence>
<dbReference type="RefSeq" id="WP_090915795.1">
    <property type="nucleotide sequence ID" value="NZ_FMVM01000002.1"/>
</dbReference>
<evidence type="ECO:0000256" key="3">
    <source>
        <dbReference type="SAM" id="SignalP"/>
    </source>
</evidence>
<evidence type="ECO:0000259" key="4">
    <source>
        <dbReference type="Pfam" id="PF00144"/>
    </source>
</evidence>
<keyword evidence="3" id="KW-0732">Signal</keyword>
<dbReference type="Gene3D" id="3.40.710.10">
    <property type="entry name" value="DD-peptidase/beta-lactamase superfamily"/>
    <property type="match status" value="1"/>
</dbReference>
<dbReference type="InterPro" id="IPR050491">
    <property type="entry name" value="AmpC-like"/>
</dbReference>
<keyword evidence="6" id="KW-1185">Reference proteome</keyword>
<dbReference type="Pfam" id="PF00144">
    <property type="entry name" value="Beta-lactamase"/>
    <property type="match status" value="1"/>
</dbReference>
<organism evidence="5 6">
    <name type="scientific">Paenibacillus polysaccharolyticus</name>
    <dbReference type="NCBI Taxonomy" id="582692"/>
    <lineage>
        <taxon>Bacteria</taxon>
        <taxon>Bacillati</taxon>
        <taxon>Bacillota</taxon>
        <taxon>Bacilli</taxon>
        <taxon>Bacillales</taxon>
        <taxon>Paenibacillaceae</taxon>
        <taxon>Paenibacillus</taxon>
    </lineage>
</organism>
<dbReference type="InterPro" id="IPR001466">
    <property type="entry name" value="Beta-lactam-related"/>
</dbReference>
<dbReference type="STRING" id="582692.SAMN05720606_10257"/>
<sequence>MKRIITVLCAFMLVIMPVADVKAEATEKQTTQAKAKQLADMLVQNYGVTSMQYAIMDKGEMILSDGAGFHDKASQKAVDKDTMYGIGSVSKMVVTTAVMMLVDSGKVDLDQPLTTYITDFKMADPRYKEITPRMLMNHSSGLYGSQYGNSILFDDNDTRNHDELLIKLQAERLKSKPGEYSVYCNDGFQLLEILVERVSGQSYSKYVEQSISKPLQLGSTKTPLDSFNRDKLAGTYWPTFKSKMPVENANIIGTGGIYSTAEELTQFAEVLMGNRPDLLSKASAKAMQSPEYRKGIWVSDEINSFNYGLGWDAVELAPFSEYGIKALTKGGDTIMYHASLITIPEHDISMAVLSSGGSSVFDQMFASKVLLEVLKEQGIIDNIKPDRTFSVPVQTEMPAELKDYSGLYGTVGATTEINIQDGAFTLPAMLGGLIAEQKYVYTGDGYFTGKDGSVKVSFVKERNAKTYVKVQGYLSLPGLGQMGMSTYDYQKLEPNKLDAVTQEKWAARNGVNYFALDEKITSLFYLVPSQLIKNFKVNAEHGYVNGTQIKDANYAVNVAEIPVMNGRDAFDLELMMKKDAEILTQNGQQYISEKAIPPIFSGKSGIATIPANGQARWYAIDGKSAEKTITVDSPKHGGYAVYDDQGQALQFSIATGEQSTKLPKKGFIVFGGNAGDVFHIRLK</sequence>
<dbReference type="InterPro" id="IPR012338">
    <property type="entry name" value="Beta-lactam/transpept-like"/>
</dbReference>
<feature type="signal peptide" evidence="3">
    <location>
        <begin position="1"/>
        <end position="23"/>
    </location>
</feature>
<evidence type="ECO:0000256" key="2">
    <source>
        <dbReference type="ARBA" id="ARBA00023136"/>
    </source>
</evidence>
<dbReference type="GO" id="GO:0016020">
    <property type="term" value="C:membrane"/>
    <property type="evidence" value="ECO:0007669"/>
    <property type="project" value="UniProtKB-SubCell"/>
</dbReference>
<dbReference type="PANTHER" id="PTHR46825:SF11">
    <property type="entry name" value="PENICILLIN-BINDING PROTEIN 4"/>
    <property type="match status" value="1"/>
</dbReference>
<dbReference type="PANTHER" id="PTHR46825">
    <property type="entry name" value="D-ALANYL-D-ALANINE-CARBOXYPEPTIDASE/ENDOPEPTIDASE AMPH"/>
    <property type="match status" value="1"/>
</dbReference>